<protein>
    <submittedName>
        <fullName evidence="1">Uncharacterized protein</fullName>
    </submittedName>
</protein>
<accession>A0A2P5A4Y7</accession>
<dbReference type="Proteomes" id="UP000237105">
    <property type="component" value="Unassembled WGS sequence"/>
</dbReference>
<reference evidence="2" key="1">
    <citation type="submission" date="2016-06" db="EMBL/GenBank/DDBJ databases">
        <title>Parallel loss of symbiosis genes in relatives of nitrogen-fixing non-legume Parasponia.</title>
        <authorList>
            <person name="Van Velzen R."/>
            <person name="Holmer R."/>
            <person name="Bu F."/>
            <person name="Rutten L."/>
            <person name="Van Zeijl A."/>
            <person name="Liu W."/>
            <person name="Santuari L."/>
            <person name="Cao Q."/>
            <person name="Sharma T."/>
            <person name="Shen D."/>
            <person name="Roswanjaya Y."/>
            <person name="Wardhani T."/>
            <person name="Kalhor M.S."/>
            <person name="Jansen J."/>
            <person name="Van den Hoogen J."/>
            <person name="Gungor B."/>
            <person name="Hartog M."/>
            <person name="Hontelez J."/>
            <person name="Verver J."/>
            <person name="Yang W.-C."/>
            <person name="Schijlen E."/>
            <person name="Repin R."/>
            <person name="Schilthuizen M."/>
            <person name="Schranz E."/>
            <person name="Heidstra R."/>
            <person name="Miyata K."/>
            <person name="Fedorova E."/>
            <person name="Kohlen W."/>
            <person name="Bisseling T."/>
            <person name="Smit S."/>
            <person name="Geurts R."/>
        </authorList>
    </citation>
    <scope>NUCLEOTIDE SEQUENCE [LARGE SCALE GENOMIC DNA]</scope>
    <source>
        <strain evidence="2">cv. WU1-14</strain>
    </source>
</reference>
<comment type="caution">
    <text evidence="1">The sequence shown here is derived from an EMBL/GenBank/DDBJ whole genome shotgun (WGS) entry which is preliminary data.</text>
</comment>
<sequence length="57" mass="6481">NWWLESIRENSKEVGLVTLGGAQHRTIVKHRFLASKGQDFVDFFPCSGSSMSYDGYQ</sequence>
<proteinExistence type="predicted"/>
<organism evidence="1 2">
    <name type="scientific">Parasponia andersonii</name>
    <name type="common">Sponia andersonii</name>
    <dbReference type="NCBI Taxonomy" id="3476"/>
    <lineage>
        <taxon>Eukaryota</taxon>
        <taxon>Viridiplantae</taxon>
        <taxon>Streptophyta</taxon>
        <taxon>Embryophyta</taxon>
        <taxon>Tracheophyta</taxon>
        <taxon>Spermatophyta</taxon>
        <taxon>Magnoliopsida</taxon>
        <taxon>eudicotyledons</taxon>
        <taxon>Gunneridae</taxon>
        <taxon>Pentapetalae</taxon>
        <taxon>rosids</taxon>
        <taxon>fabids</taxon>
        <taxon>Rosales</taxon>
        <taxon>Cannabaceae</taxon>
        <taxon>Parasponia</taxon>
    </lineage>
</organism>
<dbReference type="EMBL" id="JXTB01000981">
    <property type="protein sequence ID" value="PON31606.1"/>
    <property type="molecule type" value="Genomic_DNA"/>
</dbReference>
<keyword evidence="2" id="KW-1185">Reference proteome</keyword>
<evidence type="ECO:0000313" key="1">
    <source>
        <dbReference type="EMBL" id="PON31606.1"/>
    </source>
</evidence>
<feature type="non-terminal residue" evidence="1">
    <location>
        <position position="1"/>
    </location>
</feature>
<evidence type="ECO:0000313" key="2">
    <source>
        <dbReference type="Proteomes" id="UP000237105"/>
    </source>
</evidence>
<name>A0A2P5A4Y7_PARAD</name>
<dbReference type="AlphaFoldDB" id="A0A2P5A4Y7"/>
<gene>
    <name evidence="1" type="ORF">PanWU01x14_368610</name>
</gene>